<evidence type="ECO:0000313" key="1">
    <source>
        <dbReference type="EMBL" id="KAJ1190050.1"/>
    </source>
</evidence>
<reference evidence="1" key="1">
    <citation type="journal article" date="2022" name="bioRxiv">
        <title>Sequencing and chromosome-scale assembly of the giantPleurodeles waltlgenome.</title>
        <authorList>
            <person name="Brown T."/>
            <person name="Elewa A."/>
            <person name="Iarovenko S."/>
            <person name="Subramanian E."/>
            <person name="Araus A.J."/>
            <person name="Petzold A."/>
            <person name="Susuki M."/>
            <person name="Suzuki K.-i.T."/>
            <person name="Hayashi T."/>
            <person name="Toyoda A."/>
            <person name="Oliveira C."/>
            <person name="Osipova E."/>
            <person name="Leigh N.D."/>
            <person name="Simon A."/>
            <person name="Yun M.H."/>
        </authorList>
    </citation>
    <scope>NUCLEOTIDE SEQUENCE</scope>
    <source>
        <strain evidence="1">20211129_DDA</strain>
        <tissue evidence="1">Liver</tissue>
    </source>
</reference>
<dbReference type="EMBL" id="JANPWB010000005">
    <property type="protein sequence ID" value="KAJ1190050.1"/>
    <property type="molecule type" value="Genomic_DNA"/>
</dbReference>
<name>A0AAV7UP41_PLEWA</name>
<sequence length="99" mass="11472">MTRSNIRQVPGDLQPQLNHLATQHQERTAASIWTCPVGVPKTSGYRIRLVSKAEGIRYLKTRGGGVEDIGSQFHRCLPYFVLEIWKCFFKEIEHHHFRP</sequence>
<keyword evidence="2" id="KW-1185">Reference proteome</keyword>
<organism evidence="1 2">
    <name type="scientific">Pleurodeles waltl</name>
    <name type="common">Iberian ribbed newt</name>
    <dbReference type="NCBI Taxonomy" id="8319"/>
    <lineage>
        <taxon>Eukaryota</taxon>
        <taxon>Metazoa</taxon>
        <taxon>Chordata</taxon>
        <taxon>Craniata</taxon>
        <taxon>Vertebrata</taxon>
        <taxon>Euteleostomi</taxon>
        <taxon>Amphibia</taxon>
        <taxon>Batrachia</taxon>
        <taxon>Caudata</taxon>
        <taxon>Salamandroidea</taxon>
        <taxon>Salamandridae</taxon>
        <taxon>Pleurodelinae</taxon>
        <taxon>Pleurodeles</taxon>
    </lineage>
</organism>
<evidence type="ECO:0000313" key="2">
    <source>
        <dbReference type="Proteomes" id="UP001066276"/>
    </source>
</evidence>
<accession>A0AAV7UP41</accession>
<comment type="caution">
    <text evidence="1">The sequence shown here is derived from an EMBL/GenBank/DDBJ whole genome shotgun (WGS) entry which is preliminary data.</text>
</comment>
<dbReference type="Proteomes" id="UP001066276">
    <property type="component" value="Chromosome 3_1"/>
</dbReference>
<protein>
    <submittedName>
        <fullName evidence="1">Uncharacterized protein</fullName>
    </submittedName>
</protein>
<proteinExistence type="predicted"/>
<gene>
    <name evidence="1" type="ORF">NDU88_006789</name>
</gene>
<dbReference type="AlphaFoldDB" id="A0AAV7UP41"/>